<feature type="non-terminal residue" evidence="2">
    <location>
        <position position="1"/>
    </location>
</feature>
<feature type="region of interest" description="Disordered" evidence="1">
    <location>
        <begin position="25"/>
        <end position="57"/>
    </location>
</feature>
<gene>
    <name evidence="2" type="ORF">AVDCRST_MAG30-3860</name>
</gene>
<protein>
    <submittedName>
        <fullName evidence="2">Uncharacterized protein</fullName>
    </submittedName>
</protein>
<reference evidence="2" key="1">
    <citation type="submission" date="2020-02" db="EMBL/GenBank/DDBJ databases">
        <authorList>
            <person name="Meier V. D."/>
        </authorList>
    </citation>
    <scope>NUCLEOTIDE SEQUENCE</scope>
    <source>
        <strain evidence="2">AVDCRST_MAG30</strain>
    </source>
</reference>
<accession>A0A6J4TTQ3</accession>
<evidence type="ECO:0000256" key="1">
    <source>
        <dbReference type="SAM" id="MobiDB-lite"/>
    </source>
</evidence>
<dbReference type="AlphaFoldDB" id="A0A6J4TTQ3"/>
<organism evidence="2">
    <name type="scientific">uncultured Solirubrobacteraceae bacterium</name>
    <dbReference type="NCBI Taxonomy" id="1162706"/>
    <lineage>
        <taxon>Bacteria</taxon>
        <taxon>Bacillati</taxon>
        <taxon>Actinomycetota</taxon>
        <taxon>Thermoleophilia</taxon>
        <taxon>Solirubrobacterales</taxon>
        <taxon>Solirubrobacteraceae</taxon>
        <taxon>environmental samples</taxon>
    </lineage>
</organism>
<feature type="non-terminal residue" evidence="2">
    <location>
        <position position="57"/>
    </location>
</feature>
<feature type="compositionally biased region" description="Low complexity" evidence="1">
    <location>
        <begin position="42"/>
        <end position="57"/>
    </location>
</feature>
<evidence type="ECO:0000313" key="2">
    <source>
        <dbReference type="EMBL" id="CAA9531792.1"/>
    </source>
</evidence>
<proteinExistence type="predicted"/>
<name>A0A6J4TTQ3_9ACTN</name>
<sequence length="57" mass="5989">WKPSSPTCSPSPRSSCFTRCCAGARGRAGWRSTRVPAAGWPRSSAARSSSRSSTCSP</sequence>
<dbReference type="EMBL" id="CADCVS010000508">
    <property type="protein sequence ID" value="CAA9531792.1"/>
    <property type="molecule type" value="Genomic_DNA"/>
</dbReference>